<evidence type="ECO:0000313" key="2">
    <source>
        <dbReference type="Proteomes" id="UP000623467"/>
    </source>
</evidence>
<gene>
    <name evidence="1" type="ORF">MSAN_02049700</name>
</gene>
<dbReference type="EMBL" id="JACAZH010000026">
    <property type="protein sequence ID" value="KAF7341937.1"/>
    <property type="molecule type" value="Genomic_DNA"/>
</dbReference>
<dbReference type="Proteomes" id="UP000623467">
    <property type="component" value="Unassembled WGS sequence"/>
</dbReference>
<dbReference type="OrthoDB" id="10535034at2759"/>
<comment type="caution">
    <text evidence="1">The sequence shown here is derived from an EMBL/GenBank/DDBJ whole genome shotgun (WGS) entry which is preliminary data.</text>
</comment>
<sequence length="226" mass="24646">MSWQAYKTIPNDALYPIDLEQIAHEVDQALAGNFEFGDPPSSLDPDSLRILGCDNISVQDIMKTLNFDMGNLTIDLERIVDEVNQALAGNFEFHDLLPLDSDLDTDFLRFSGCVNPGELSNTLNPEFQSAARPAAFQNPTLADNVQTRNQVVDAVMYDVERAVAAFAAAGPNELDTLDSNDASLVKQMLDAVGSYPMSSSSSGPDEPQAPNTVLCDDFQNLKISRL</sequence>
<accession>A0A8H7CN07</accession>
<evidence type="ECO:0000313" key="1">
    <source>
        <dbReference type="EMBL" id="KAF7341937.1"/>
    </source>
</evidence>
<keyword evidence="2" id="KW-1185">Reference proteome</keyword>
<organism evidence="1 2">
    <name type="scientific">Mycena sanguinolenta</name>
    <dbReference type="NCBI Taxonomy" id="230812"/>
    <lineage>
        <taxon>Eukaryota</taxon>
        <taxon>Fungi</taxon>
        <taxon>Dikarya</taxon>
        <taxon>Basidiomycota</taxon>
        <taxon>Agaricomycotina</taxon>
        <taxon>Agaricomycetes</taxon>
        <taxon>Agaricomycetidae</taxon>
        <taxon>Agaricales</taxon>
        <taxon>Marasmiineae</taxon>
        <taxon>Mycenaceae</taxon>
        <taxon>Mycena</taxon>
    </lineage>
</organism>
<protein>
    <submittedName>
        <fullName evidence="1">Uncharacterized protein</fullName>
    </submittedName>
</protein>
<name>A0A8H7CN07_9AGAR</name>
<proteinExistence type="predicted"/>
<dbReference type="AlphaFoldDB" id="A0A8H7CN07"/>
<reference evidence="1" key="1">
    <citation type="submission" date="2020-05" db="EMBL/GenBank/DDBJ databases">
        <title>Mycena genomes resolve the evolution of fungal bioluminescence.</title>
        <authorList>
            <person name="Tsai I.J."/>
        </authorList>
    </citation>
    <scope>NUCLEOTIDE SEQUENCE</scope>
    <source>
        <strain evidence="1">160909Yilan</strain>
    </source>
</reference>